<keyword evidence="3" id="KW-1185">Reference proteome</keyword>
<dbReference type="PANTHER" id="PTHR36509:SF3">
    <property type="entry name" value="SIGNAL PEPTIDE PROTEIN"/>
    <property type="match status" value="1"/>
</dbReference>
<evidence type="ECO:0000259" key="1">
    <source>
        <dbReference type="Pfam" id="PF06863"/>
    </source>
</evidence>
<dbReference type="EMBL" id="CP150845">
    <property type="protein sequence ID" value="WYZ19184.1"/>
    <property type="molecule type" value="Genomic_DNA"/>
</dbReference>
<dbReference type="Pfam" id="PF06863">
    <property type="entry name" value="DUF1254"/>
    <property type="match status" value="1"/>
</dbReference>
<dbReference type="PANTHER" id="PTHR36509">
    <property type="entry name" value="BLL3101 PROTEIN"/>
    <property type="match status" value="1"/>
</dbReference>
<dbReference type="Proteomes" id="UP001623852">
    <property type="component" value="Chromosome"/>
</dbReference>
<accession>A0ABZ2UG42</accession>
<evidence type="ECO:0000313" key="2">
    <source>
        <dbReference type="EMBL" id="WYZ19184.1"/>
    </source>
</evidence>
<dbReference type="InterPro" id="IPR037050">
    <property type="entry name" value="DUF1254_sf"/>
</dbReference>
<reference evidence="2 3" key="1">
    <citation type="submission" date="2024-03" db="EMBL/GenBank/DDBJ databases">
        <title>Flavobacterium soyae.</title>
        <authorList>
            <person name="Zheng W."/>
        </authorList>
    </citation>
    <scope>NUCLEOTIDE SEQUENCE [LARGE SCALE GENOMIC DNA]</scope>
    <source>
        <strain evidence="2 3">55</strain>
    </source>
</reference>
<protein>
    <submittedName>
        <fullName evidence="2">DUF1254 domain-containing protein</fullName>
    </submittedName>
</protein>
<dbReference type="SUPFAM" id="SSF160935">
    <property type="entry name" value="VPA0735-like"/>
    <property type="match status" value="1"/>
</dbReference>
<name>A0ABZ2UG42_9FLAO</name>
<dbReference type="RefSeq" id="WP_406843894.1">
    <property type="nucleotide sequence ID" value="NZ_CP150845.1"/>
</dbReference>
<organism evidence="2 3">
    <name type="scientific">Flavobacterium soyae</name>
    <dbReference type="NCBI Taxonomy" id="2903098"/>
    <lineage>
        <taxon>Bacteria</taxon>
        <taxon>Pseudomonadati</taxon>
        <taxon>Bacteroidota</taxon>
        <taxon>Flavobacteriia</taxon>
        <taxon>Flavobacteriales</taxon>
        <taxon>Flavobacteriaceae</taxon>
        <taxon>Flavobacterium</taxon>
    </lineage>
</organism>
<gene>
    <name evidence="2" type="ORF">AABD74_18690</name>
</gene>
<dbReference type="Gene3D" id="2.60.40.1610">
    <property type="entry name" value="Domain of unknown function DUF1254"/>
    <property type="match status" value="1"/>
</dbReference>
<proteinExistence type="predicted"/>
<evidence type="ECO:0000313" key="3">
    <source>
        <dbReference type="Proteomes" id="UP001623852"/>
    </source>
</evidence>
<dbReference type="InterPro" id="IPR010679">
    <property type="entry name" value="DUF1254"/>
</dbReference>
<feature type="domain" description="DUF1254" evidence="1">
    <location>
        <begin position="109"/>
        <end position="188"/>
    </location>
</feature>
<sequence length="267" mass="30581">MNFKACSKLIGYVILAFIGFTVYGHKYKTEIPKSIIIPDKIDTRLGTLNFNDGFTDDQTVEKIYDKLDFQRSVQSFLTAIPAASLYAMREGQKSLGVNNQSVVVFEDRMDSKTLFFTANSKSVYLVGWLDLKDGPIVIETPPNVLDFLNDYWFYYVADIGNVGLDKGKGGKFLFVPPDYKGDIPKGYFTYYSFNYWNYLFLDSAWENPFIGNSYLFEHNDVRLIDARSMFFFAATGITPAMSIAKARLGSQYAGCFHRFQKTDIRWQ</sequence>